<dbReference type="AlphaFoldDB" id="A0A8H5AXA9"/>
<feature type="compositionally biased region" description="Basic residues" evidence="1">
    <location>
        <begin position="145"/>
        <end position="155"/>
    </location>
</feature>
<comment type="caution">
    <text evidence="2">The sequence shown here is derived from an EMBL/GenBank/DDBJ whole genome shotgun (WGS) entry which is preliminary data.</text>
</comment>
<dbReference type="EMBL" id="JAACJJ010000056">
    <property type="protein sequence ID" value="KAF5312709.1"/>
    <property type="molecule type" value="Genomic_DNA"/>
</dbReference>
<feature type="compositionally biased region" description="Basic and acidic residues" evidence="1">
    <location>
        <begin position="123"/>
        <end position="140"/>
    </location>
</feature>
<evidence type="ECO:0000313" key="3">
    <source>
        <dbReference type="Proteomes" id="UP000567179"/>
    </source>
</evidence>
<proteinExistence type="predicted"/>
<name>A0A8H5AXA9_9AGAR</name>
<organism evidence="2 3">
    <name type="scientific">Psilocybe cf. subviscida</name>
    <dbReference type="NCBI Taxonomy" id="2480587"/>
    <lineage>
        <taxon>Eukaryota</taxon>
        <taxon>Fungi</taxon>
        <taxon>Dikarya</taxon>
        <taxon>Basidiomycota</taxon>
        <taxon>Agaricomycotina</taxon>
        <taxon>Agaricomycetes</taxon>
        <taxon>Agaricomycetidae</taxon>
        <taxon>Agaricales</taxon>
        <taxon>Agaricineae</taxon>
        <taxon>Strophariaceae</taxon>
        <taxon>Psilocybe</taxon>
    </lineage>
</organism>
<dbReference type="OrthoDB" id="2537258at2759"/>
<keyword evidence="3" id="KW-1185">Reference proteome</keyword>
<feature type="compositionally biased region" description="Low complexity" evidence="1">
    <location>
        <begin position="207"/>
        <end position="225"/>
    </location>
</feature>
<feature type="compositionally biased region" description="Low complexity" evidence="1">
    <location>
        <begin position="80"/>
        <end position="98"/>
    </location>
</feature>
<gene>
    <name evidence="2" type="ORF">D9619_003377</name>
</gene>
<dbReference type="Proteomes" id="UP000567179">
    <property type="component" value="Unassembled WGS sequence"/>
</dbReference>
<evidence type="ECO:0000313" key="2">
    <source>
        <dbReference type="EMBL" id="KAF5312709.1"/>
    </source>
</evidence>
<protein>
    <submittedName>
        <fullName evidence="2">Uncharacterized protein</fullName>
    </submittedName>
</protein>
<evidence type="ECO:0000256" key="1">
    <source>
        <dbReference type="SAM" id="MobiDB-lite"/>
    </source>
</evidence>
<accession>A0A8H5AXA9</accession>
<feature type="region of interest" description="Disordered" evidence="1">
    <location>
        <begin position="80"/>
        <end position="254"/>
    </location>
</feature>
<sequence length="254" mass="27878">MDDLKRMISASQVVLDQTPPPSLREILTAYRTKGDGDRDMLLSMLNAKTAEDQRLSAGINLQRTILEIFQTTQLSPAALAEAAAASHHQQPNHSSHSSYARSAPAPHATNGYHYPSPGFAPSPREREMRDVRDSGRDRRSSAGVPHRHYHHRASSRSRSPPPRGSIHSSSSSSVPNGYMHADGPRKRRRPSPSPHPHAQYDSSHMASSEQFPPSPYSSSSRSVDSAEYSPRSRASMTIGSLVNGDGPSQERERD</sequence>
<feature type="compositionally biased region" description="Low complexity" evidence="1">
    <location>
        <begin position="164"/>
        <end position="175"/>
    </location>
</feature>
<reference evidence="2 3" key="1">
    <citation type="journal article" date="2020" name="ISME J.">
        <title>Uncovering the hidden diversity of litter-decomposition mechanisms in mushroom-forming fungi.</title>
        <authorList>
            <person name="Floudas D."/>
            <person name="Bentzer J."/>
            <person name="Ahren D."/>
            <person name="Johansson T."/>
            <person name="Persson P."/>
            <person name="Tunlid A."/>
        </authorList>
    </citation>
    <scope>NUCLEOTIDE SEQUENCE [LARGE SCALE GENOMIC DNA]</scope>
    <source>
        <strain evidence="2 3">CBS 101986</strain>
    </source>
</reference>